<dbReference type="Gene3D" id="2.130.10.10">
    <property type="entry name" value="YVTN repeat-like/Quinoprotein amine dehydrogenase"/>
    <property type="match status" value="1"/>
</dbReference>
<dbReference type="Proteomes" id="UP000076738">
    <property type="component" value="Unassembled WGS sequence"/>
</dbReference>
<accession>A0A167JCP9</accession>
<dbReference type="InterPro" id="IPR015943">
    <property type="entry name" value="WD40/YVTN_repeat-like_dom_sf"/>
</dbReference>
<dbReference type="EMBL" id="KV417301">
    <property type="protein sequence ID" value="KZO93462.1"/>
    <property type="molecule type" value="Genomic_DNA"/>
</dbReference>
<name>A0A167JCP9_CALVF</name>
<organism evidence="1 2">
    <name type="scientific">Calocera viscosa (strain TUFC12733)</name>
    <dbReference type="NCBI Taxonomy" id="1330018"/>
    <lineage>
        <taxon>Eukaryota</taxon>
        <taxon>Fungi</taxon>
        <taxon>Dikarya</taxon>
        <taxon>Basidiomycota</taxon>
        <taxon>Agaricomycotina</taxon>
        <taxon>Dacrymycetes</taxon>
        <taxon>Dacrymycetales</taxon>
        <taxon>Dacrymycetaceae</taxon>
        <taxon>Calocera</taxon>
    </lineage>
</organism>
<evidence type="ECO:0008006" key="3">
    <source>
        <dbReference type="Google" id="ProtNLM"/>
    </source>
</evidence>
<evidence type="ECO:0000313" key="2">
    <source>
        <dbReference type="Proteomes" id="UP000076738"/>
    </source>
</evidence>
<sequence length="292" mass="32355">MYHAKERMFARSFKGNERNRQISSMKWGTGRTDRMLFFATEHPDSERNDGEAYAANYSDESSTEALYPFPGVPGGGAVMALDGTGSRLAIVAGRSDNRARQSLMIYEPQLLDADTVLECRLPEFGYIAHPASLSGECHIMDVQFSPCGSYIAVARDNNCALIYDIRNAAKPLHVFGHVTYSRDDMESRFGERWGSKAAYGISNLGWIGHNTIITGGADGCVRRWNTNVATRNMGGKVIARLDQPVAHLSFADDTLEHRYPLIAYVPFNATVLLDVNDALQGRHGRQSICLRL</sequence>
<reference evidence="1 2" key="1">
    <citation type="journal article" date="2016" name="Mol. Biol. Evol.">
        <title>Comparative Genomics of Early-Diverging Mushroom-Forming Fungi Provides Insights into the Origins of Lignocellulose Decay Capabilities.</title>
        <authorList>
            <person name="Nagy L.G."/>
            <person name="Riley R."/>
            <person name="Tritt A."/>
            <person name="Adam C."/>
            <person name="Daum C."/>
            <person name="Floudas D."/>
            <person name="Sun H."/>
            <person name="Yadav J.S."/>
            <person name="Pangilinan J."/>
            <person name="Larsson K.H."/>
            <person name="Matsuura K."/>
            <person name="Barry K."/>
            <person name="Labutti K."/>
            <person name="Kuo R."/>
            <person name="Ohm R.A."/>
            <person name="Bhattacharya S.S."/>
            <person name="Shirouzu T."/>
            <person name="Yoshinaga Y."/>
            <person name="Martin F.M."/>
            <person name="Grigoriev I.V."/>
            <person name="Hibbett D.S."/>
        </authorList>
    </citation>
    <scope>NUCLEOTIDE SEQUENCE [LARGE SCALE GENOMIC DNA]</scope>
    <source>
        <strain evidence="1 2">TUFC12733</strain>
    </source>
</reference>
<keyword evidence="2" id="KW-1185">Reference proteome</keyword>
<proteinExistence type="predicted"/>
<dbReference type="InterPro" id="IPR036322">
    <property type="entry name" value="WD40_repeat_dom_sf"/>
</dbReference>
<dbReference type="OrthoDB" id="10248252at2759"/>
<dbReference type="AlphaFoldDB" id="A0A167JCP9"/>
<evidence type="ECO:0000313" key="1">
    <source>
        <dbReference type="EMBL" id="KZO93462.1"/>
    </source>
</evidence>
<dbReference type="SUPFAM" id="SSF50978">
    <property type="entry name" value="WD40 repeat-like"/>
    <property type="match status" value="1"/>
</dbReference>
<protein>
    <recommendedName>
        <fullName evidence="3">WD40 repeat-like protein</fullName>
    </recommendedName>
</protein>
<gene>
    <name evidence="1" type="ORF">CALVIDRAFT_249155</name>
</gene>
<dbReference type="STRING" id="1330018.A0A167JCP9"/>